<keyword evidence="3" id="KW-1185">Reference proteome</keyword>
<accession>A0A120FMF4</accession>
<name>A0A120FMF4_9HYPH</name>
<reference evidence="2 3" key="1">
    <citation type="submission" date="2015-11" db="EMBL/GenBank/DDBJ databases">
        <title>Draft Genome Sequence of the Strain BR 10423 (Rhizobium sp.) isolated from nodules of Mimosa pudica.</title>
        <authorList>
            <person name="Barauna A.C."/>
            <person name="Zilli J.E."/>
            <person name="Simoes-Araujo J.L."/>
            <person name="Reis V.M."/>
            <person name="James E.K."/>
            <person name="Reis F.B.Jr."/>
            <person name="Rouws L.F."/>
            <person name="Passos S.R."/>
            <person name="Gois S.R."/>
        </authorList>
    </citation>
    <scope>NUCLEOTIDE SEQUENCE [LARGE SCALE GENOMIC DNA]</scope>
    <source>
        <strain evidence="2 3">BR10423</strain>
    </source>
</reference>
<dbReference type="Proteomes" id="UP000068164">
    <property type="component" value="Unassembled WGS sequence"/>
</dbReference>
<protein>
    <submittedName>
        <fullName evidence="2">Uncharacterized protein</fullName>
    </submittedName>
</protein>
<evidence type="ECO:0000313" key="3">
    <source>
        <dbReference type="Proteomes" id="UP000068164"/>
    </source>
</evidence>
<comment type="caution">
    <text evidence="2">The sequence shown here is derived from an EMBL/GenBank/DDBJ whole genome shotgun (WGS) entry which is preliminary data.</text>
</comment>
<organism evidence="2 3">
    <name type="scientific">Rhizobium altiplani</name>
    <dbReference type="NCBI Taxonomy" id="1864509"/>
    <lineage>
        <taxon>Bacteria</taxon>
        <taxon>Pseudomonadati</taxon>
        <taxon>Pseudomonadota</taxon>
        <taxon>Alphaproteobacteria</taxon>
        <taxon>Hyphomicrobiales</taxon>
        <taxon>Rhizobiaceae</taxon>
        <taxon>Rhizobium/Agrobacterium group</taxon>
        <taxon>Rhizobium</taxon>
    </lineage>
</organism>
<proteinExistence type="predicted"/>
<dbReference type="EMBL" id="LNCD01000064">
    <property type="protein sequence ID" value="KWV53717.1"/>
    <property type="molecule type" value="Genomic_DNA"/>
</dbReference>
<feature type="region of interest" description="Disordered" evidence="1">
    <location>
        <begin position="117"/>
        <end position="146"/>
    </location>
</feature>
<evidence type="ECO:0000313" key="2">
    <source>
        <dbReference type="EMBL" id="KWV53717.1"/>
    </source>
</evidence>
<sequence length="146" mass="15908">MGIGGIKPAQKLKWPREFYRGAPLKTGGLPLDVAEKTTSLVGIWSALVSQAALVEVIDRMLELGPSIADTLSKSSPMWLRRNAMHFPRSVDRSRLISKVSGLGRHVPGVQCFLGGNETQRGLGGRGGPKERRFPISPHSVHDYTLP</sequence>
<gene>
    <name evidence="2" type="ORF">AS026_03465</name>
</gene>
<evidence type="ECO:0000256" key="1">
    <source>
        <dbReference type="SAM" id="MobiDB-lite"/>
    </source>
</evidence>
<dbReference type="AlphaFoldDB" id="A0A120FMF4"/>